<gene>
    <name evidence="5" type="ORF">A3L02_04695</name>
</gene>
<keyword evidence="6" id="KW-1185">Reference proteome</keyword>
<sequence length="220" mass="24359">MSSSIQYKLREMLSEVNNFHLGSSITCLEILKAVMAKKGENDVIILSKGHSAPAFYVILSELGFLSDEELWSFADLNGLPSHVIRGLPFVEVSSGSLGQGLSIANGIALASKMERKIYVILGDGELDEGQIWEAAMTSSHYKLDNVIAIIDRNFRQLTGKTEETMSKEPLREKWEAFGWEVFEVENRAGKILELLFELDEVKGKPKVIIAKAKAVGIDGR</sequence>
<protein>
    <submittedName>
        <fullName evidence="5">Transketolase</fullName>
    </submittedName>
</protein>
<evidence type="ECO:0000259" key="4">
    <source>
        <dbReference type="Pfam" id="PF00456"/>
    </source>
</evidence>
<dbReference type="Gene3D" id="3.40.50.970">
    <property type="match status" value="1"/>
</dbReference>
<dbReference type="Pfam" id="PF00456">
    <property type="entry name" value="Transketolase_N"/>
    <property type="match status" value="1"/>
</dbReference>
<dbReference type="RefSeq" id="WP_088862861.1">
    <property type="nucleotide sequence ID" value="NZ_CP014854.1"/>
</dbReference>
<dbReference type="AlphaFoldDB" id="A0A218P1W7"/>
<dbReference type="KEGG" id="tce:A3L02_04695"/>
<dbReference type="PANTHER" id="PTHR47514">
    <property type="entry name" value="TRANSKETOLASE N-TERMINAL SECTION-RELATED"/>
    <property type="match status" value="1"/>
</dbReference>
<evidence type="ECO:0000256" key="1">
    <source>
        <dbReference type="ARBA" id="ARBA00001964"/>
    </source>
</evidence>
<comment type="cofactor">
    <cofactor evidence="1">
        <name>thiamine diphosphate</name>
        <dbReference type="ChEBI" id="CHEBI:58937"/>
    </cofactor>
</comment>
<accession>A0A218P1W7</accession>
<dbReference type="GO" id="GO:0044272">
    <property type="term" value="P:sulfur compound biosynthetic process"/>
    <property type="evidence" value="ECO:0007669"/>
    <property type="project" value="UniProtKB-ARBA"/>
</dbReference>
<dbReference type="EMBL" id="CP014854">
    <property type="protein sequence ID" value="ASI98907.1"/>
    <property type="molecule type" value="Genomic_DNA"/>
</dbReference>
<reference evidence="5 6" key="1">
    <citation type="submission" date="2016-03" db="EMBL/GenBank/DDBJ databases">
        <title>Complete genome sequence of Thermococcus celer.</title>
        <authorList>
            <person name="Oger P.M."/>
        </authorList>
    </citation>
    <scope>NUCLEOTIDE SEQUENCE [LARGE SCALE GENOMIC DNA]</scope>
    <source>
        <strain evidence="5 6">Vu 13</strain>
    </source>
</reference>
<dbReference type="GeneID" id="33324030"/>
<dbReference type="GO" id="GO:0006082">
    <property type="term" value="P:organic acid metabolic process"/>
    <property type="evidence" value="ECO:0007669"/>
    <property type="project" value="UniProtKB-ARBA"/>
</dbReference>
<keyword evidence="3" id="KW-0786">Thiamine pyrophosphate</keyword>
<dbReference type="InterPro" id="IPR029061">
    <property type="entry name" value="THDP-binding"/>
</dbReference>
<proteinExistence type="inferred from homology"/>
<dbReference type="PANTHER" id="PTHR47514:SF1">
    <property type="entry name" value="TRANSKETOLASE N-TERMINAL SECTION-RELATED"/>
    <property type="match status" value="1"/>
</dbReference>
<evidence type="ECO:0000256" key="3">
    <source>
        <dbReference type="ARBA" id="ARBA00023052"/>
    </source>
</evidence>
<evidence type="ECO:0000313" key="6">
    <source>
        <dbReference type="Proteomes" id="UP000197156"/>
    </source>
</evidence>
<evidence type="ECO:0000256" key="2">
    <source>
        <dbReference type="ARBA" id="ARBA00007131"/>
    </source>
</evidence>
<feature type="domain" description="Transketolase N-terminal" evidence="4">
    <location>
        <begin position="40"/>
        <end position="211"/>
    </location>
</feature>
<organism evidence="5 6">
    <name type="scientific">Thermococcus celer Vu 13 = JCM 8558</name>
    <dbReference type="NCBI Taxonomy" id="1293037"/>
    <lineage>
        <taxon>Archaea</taxon>
        <taxon>Methanobacteriati</taxon>
        <taxon>Methanobacteriota</taxon>
        <taxon>Thermococci</taxon>
        <taxon>Thermococcales</taxon>
        <taxon>Thermococcaceae</taxon>
        <taxon>Thermococcus</taxon>
    </lineage>
</organism>
<evidence type="ECO:0000313" key="5">
    <source>
        <dbReference type="EMBL" id="ASI98907.1"/>
    </source>
</evidence>
<dbReference type="SUPFAM" id="SSF52518">
    <property type="entry name" value="Thiamin diphosphate-binding fold (THDP-binding)"/>
    <property type="match status" value="1"/>
</dbReference>
<dbReference type="Proteomes" id="UP000197156">
    <property type="component" value="Chromosome"/>
</dbReference>
<dbReference type="InterPro" id="IPR005474">
    <property type="entry name" value="Transketolase_N"/>
</dbReference>
<dbReference type="OrthoDB" id="25494at2157"/>
<comment type="similarity">
    <text evidence="2">Belongs to the transketolase family.</text>
</comment>
<name>A0A218P1W7_THECE</name>